<dbReference type="Proteomes" id="UP000033636">
    <property type="component" value="Unassembled WGS sequence"/>
</dbReference>
<proteinExistence type="predicted"/>
<comment type="caution">
    <text evidence="1">The sequence shown here is derived from an EMBL/GenBank/DDBJ whole genome shotgun (WGS) entry which is preliminary data.</text>
</comment>
<name>A0ACC6V0R2_9CREN</name>
<gene>
    <name evidence="1" type="ORF">TU35_005275</name>
</gene>
<evidence type="ECO:0000313" key="2">
    <source>
        <dbReference type="Proteomes" id="UP000033636"/>
    </source>
</evidence>
<protein>
    <submittedName>
        <fullName evidence="1">Uncharacterized protein</fullName>
    </submittedName>
</protein>
<evidence type="ECO:0000313" key="1">
    <source>
        <dbReference type="EMBL" id="MFB6490647.1"/>
    </source>
</evidence>
<organism evidence="1 2">
    <name type="scientific">Thermoproteus sp. AZ2</name>
    <dbReference type="NCBI Taxonomy" id="1609232"/>
    <lineage>
        <taxon>Archaea</taxon>
        <taxon>Thermoproteota</taxon>
        <taxon>Thermoprotei</taxon>
        <taxon>Thermoproteales</taxon>
        <taxon>Thermoproteaceae</taxon>
        <taxon>Thermoproteus</taxon>
    </lineage>
</organism>
<reference evidence="1" key="1">
    <citation type="submission" date="2024-07" db="EMBL/GenBank/DDBJ databases">
        <title>Metagenome and Metagenome-Assembled Genomes of Archaea from a hot spring from the geothermal field of Los Azufres, Mexico.</title>
        <authorList>
            <person name="Marin-Paredes R."/>
            <person name="Martinez-Romero E."/>
            <person name="Servin-Garciduenas L.E."/>
        </authorList>
    </citation>
    <scope>NUCLEOTIDE SEQUENCE</scope>
</reference>
<dbReference type="EMBL" id="JZWT02000012">
    <property type="protein sequence ID" value="MFB6490647.1"/>
    <property type="molecule type" value="Genomic_DNA"/>
</dbReference>
<accession>A0ACC6V0R2</accession>
<sequence>MSFYDFLWESVRRPELLAQYAEGLGIRLELNGGDFYQRLRAVARAAAEVMRRELAALEGPVPQMEERCADLRRFLMEAAMDLKLAGLSAEGLEPPC</sequence>